<reference evidence="6" key="1">
    <citation type="journal article" date="2014" name="Int. J. Syst. Evol. Microbiol.">
        <title>Complete genome sequence of Corynebacterium casei LMG S-19264T (=DSM 44701T), isolated from a smear-ripened cheese.</title>
        <authorList>
            <consortium name="US DOE Joint Genome Institute (JGI-PGF)"/>
            <person name="Walter F."/>
            <person name="Albersmeier A."/>
            <person name="Kalinowski J."/>
            <person name="Ruckert C."/>
        </authorList>
    </citation>
    <scope>NUCLEOTIDE SEQUENCE</scope>
    <source>
        <strain evidence="6">KCTC 22169</strain>
    </source>
</reference>
<sequence>MELFIRQTRRIELTSAGKAYLKTVQKALNDIERATQKLIAAHGSGELNLAVAPAFLHRWLLPRMSRFYEQYPNVELEISASTGLIDFAHSDTDMAVYFGDGNWEDVECHFLKRSALIPVCTPDLLARHEIHTPEDITHHTLLHVNKRPEEWRDWFEAAGTEMVERRKGLYLSSGLLTSQAAARGLGVALTDVSLVSEEIQSGQLVAPLDIPLELPKSFYLVYRKNRPMTSAMRQFKDWIMEEMAVDALSARGETTS</sequence>
<keyword evidence="3" id="KW-0238">DNA-binding</keyword>
<dbReference type="InterPro" id="IPR036388">
    <property type="entry name" value="WH-like_DNA-bd_sf"/>
</dbReference>
<dbReference type="GO" id="GO:0006351">
    <property type="term" value="P:DNA-templated transcription"/>
    <property type="evidence" value="ECO:0007669"/>
    <property type="project" value="TreeGrafter"/>
</dbReference>
<dbReference type="Gene3D" id="1.10.10.10">
    <property type="entry name" value="Winged helix-like DNA-binding domain superfamily/Winged helix DNA-binding domain"/>
    <property type="match status" value="1"/>
</dbReference>
<dbReference type="Gene3D" id="3.40.190.10">
    <property type="entry name" value="Periplasmic binding protein-like II"/>
    <property type="match status" value="2"/>
</dbReference>
<gene>
    <name evidence="6" type="ORF">GCM10007392_23320</name>
</gene>
<name>A0A918NB59_9GAMM</name>
<dbReference type="InterPro" id="IPR000847">
    <property type="entry name" value="LysR_HTH_N"/>
</dbReference>
<dbReference type="CDD" id="cd08432">
    <property type="entry name" value="PBP2_GcdR_TrpI_HvrB_AmpR_like"/>
    <property type="match status" value="1"/>
</dbReference>
<proteinExistence type="inferred from homology"/>
<accession>A0A918NB59</accession>
<dbReference type="EMBL" id="BMXR01000005">
    <property type="protein sequence ID" value="GGX55076.1"/>
    <property type="molecule type" value="Genomic_DNA"/>
</dbReference>
<dbReference type="PANTHER" id="PTHR30537">
    <property type="entry name" value="HTH-TYPE TRANSCRIPTIONAL REGULATOR"/>
    <property type="match status" value="1"/>
</dbReference>
<comment type="similarity">
    <text evidence="1">Belongs to the LysR transcriptional regulatory family.</text>
</comment>
<evidence type="ECO:0000256" key="3">
    <source>
        <dbReference type="ARBA" id="ARBA00023125"/>
    </source>
</evidence>
<dbReference type="InterPro" id="IPR058163">
    <property type="entry name" value="LysR-type_TF_proteobact-type"/>
</dbReference>
<keyword evidence="4" id="KW-0804">Transcription</keyword>
<dbReference type="Proteomes" id="UP000626148">
    <property type="component" value="Unassembled WGS sequence"/>
</dbReference>
<keyword evidence="2" id="KW-0805">Transcription regulation</keyword>
<comment type="caution">
    <text evidence="6">The sequence shown here is derived from an EMBL/GenBank/DDBJ whole genome shotgun (WGS) entry which is preliminary data.</text>
</comment>
<evidence type="ECO:0000313" key="7">
    <source>
        <dbReference type="Proteomes" id="UP000626148"/>
    </source>
</evidence>
<dbReference type="GO" id="GO:0043565">
    <property type="term" value="F:sequence-specific DNA binding"/>
    <property type="evidence" value="ECO:0007669"/>
    <property type="project" value="TreeGrafter"/>
</dbReference>
<evidence type="ECO:0000256" key="2">
    <source>
        <dbReference type="ARBA" id="ARBA00023015"/>
    </source>
</evidence>
<dbReference type="GO" id="GO:0003700">
    <property type="term" value="F:DNA-binding transcription factor activity"/>
    <property type="evidence" value="ECO:0007669"/>
    <property type="project" value="InterPro"/>
</dbReference>
<dbReference type="PROSITE" id="PS50931">
    <property type="entry name" value="HTH_LYSR"/>
    <property type="match status" value="1"/>
</dbReference>
<organism evidence="6 7">
    <name type="scientific">Saccharospirillum salsuginis</name>
    <dbReference type="NCBI Taxonomy" id="418750"/>
    <lineage>
        <taxon>Bacteria</taxon>
        <taxon>Pseudomonadati</taxon>
        <taxon>Pseudomonadota</taxon>
        <taxon>Gammaproteobacteria</taxon>
        <taxon>Oceanospirillales</taxon>
        <taxon>Saccharospirillaceae</taxon>
        <taxon>Saccharospirillum</taxon>
    </lineage>
</organism>
<evidence type="ECO:0000256" key="1">
    <source>
        <dbReference type="ARBA" id="ARBA00009437"/>
    </source>
</evidence>
<dbReference type="SUPFAM" id="SSF53850">
    <property type="entry name" value="Periplasmic binding protein-like II"/>
    <property type="match status" value="1"/>
</dbReference>
<dbReference type="PANTHER" id="PTHR30537:SF74">
    <property type="entry name" value="HTH-TYPE TRANSCRIPTIONAL REGULATOR TRPI"/>
    <property type="match status" value="1"/>
</dbReference>
<dbReference type="AlphaFoldDB" id="A0A918NB59"/>
<feature type="domain" description="HTH lysR-type" evidence="5">
    <location>
        <begin position="1"/>
        <end position="14"/>
    </location>
</feature>
<evidence type="ECO:0000259" key="5">
    <source>
        <dbReference type="PROSITE" id="PS50931"/>
    </source>
</evidence>
<reference evidence="6" key="2">
    <citation type="submission" date="2020-09" db="EMBL/GenBank/DDBJ databases">
        <authorList>
            <person name="Sun Q."/>
            <person name="Kim S."/>
        </authorList>
    </citation>
    <scope>NUCLEOTIDE SEQUENCE</scope>
    <source>
        <strain evidence="6">KCTC 22169</strain>
    </source>
</reference>
<dbReference type="FunFam" id="3.40.190.10:FF:000017">
    <property type="entry name" value="Glycine cleavage system transcriptional activator"/>
    <property type="match status" value="1"/>
</dbReference>
<evidence type="ECO:0000256" key="4">
    <source>
        <dbReference type="ARBA" id="ARBA00023163"/>
    </source>
</evidence>
<protein>
    <submittedName>
        <fullName evidence="6">Transcriptional regulator</fullName>
    </submittedName>
</protein>
<dbReference type="InterPro" id="IPR005119">
    <property type="entry name" value="LysR_subst-bd"/>
</dbReference>
<keyword evidence="7" id="KW-1185">Reference proteome</keyword>
<evidence type="ECO:0000313" key="6">
    <source>
        <dbReference type="EMBL" id="GGX55076.1"/>
    </source>
</evidence>
<dbReference type="Pfam" id="PF03466">
    <property type="entry name" value="LysR_substrate"/>
    <property type="match status" value="1"/>
</dbReference>